<dbReference type="InterPro" id="IPR002110">
    <property type="entry name" value="Ankyrin_rpt"/>
</dbReference>
<evidence type="ECO:0000256" key="8">
    <source>
        <dbReference type="ARBA" id="ARBA00023242"/>
    </source>
</evidence>
<reference evidence="12" key="1">
    <citation type="submission" date="2011-02" db="EMBL/GenBank/DDBJ databases">
        <title>The genome of the leaf-cutting ant Acromyrmex echinatior suggests key adaptations to social evolution and fungus farming.</title>
        <authorList>
            <person name="Nygaard S."/>
            <person name="Zhang G."/>
        </authorList>
    </citation>
    <scope>NUCLEOTIDE SEQUENCE</scope>
</reference>
<dbReference type="PANTHER" id="PTHR23335">
    <property type="entry name" value="CALMODULIN-BINDING TRANSCRIPTION ACTIVATOR CAMTA"/>
    <property type="match status" value="1"/>
</dbReference>
<dbReference type="GO" id="GO:0048731">
    <property type="term" value="P:system development"/>
    <property type="evidence" value="ECO:0007669"/>
    <property type="project" value="UniProtKB-ARBA"/>
</dbReference>
<dbReference type="InterPro" id="IPR036770">
    <property type="entry name" value="Ankyrin_rpt-contain_sf"/>
</dbReference>
<dbReference type="GO" id="GO:0003690">
    <property type="term" value="F:double-stranded DNA binding"/>
    <property type="evidence" value="ECO:0007669"/>
    <property type="project" value="TreeGrafter"/>
</dbReference>
<dbReference type="GO" id="GO:0048468">
    <property type="term" value="P:cell development"/>
    <property type="evidence" value="ECO:0007669"/>
    <property type="project" value="UniProtKB-ARBA"/>
</dbReference>
<feature type="region of interest" description="Disordered" evidence="10">
    <location>
        <begin position="710"/>
        <end position="732"/>
    </location>
</feature>
<keyword evidence="6" id="KW-0010">Activator</keyword>
<dbReference type="GO" id="GO:0003712">
    <property type="term" value="F:transcription coregulator activity"/>
    <property type="evidence" value="ECO:0007669"/>
    <property type="project" value="TreeGrafter"/>
</dbReference>
<feature type="region of interest" description="Disordered" evidence="10">
    <location>
        <begin position="359"/>
        <end position="379"/>
    </location>
</feature>
<proteinExistence type="inferred from homology"/>
<dbReference type="Gene3D" id="1.25.40.20">
    <property type="entry name" value="Ankyrin repeat-containing domain"/>
    <property type="match status" value="1"/>
</dbReference>
<dbReference type="PANTHER" id="PTHR23335:SF1">
    <property type="entry name" value="CALMODULIN-BINDING TRANSCRIPTION ACTIVATOR, ISOFORM F"/>
    <property type="match status" value="1"/>
</dbReference>
<dbReference type="InterPro" id="IPR014756">
    <property type="entry name" value="Ig_E-set"/>
</dbReference>
<evidence type="ECO:0000256" key="3">
    <source>
        <dbReference type="ARBA" id="ARBA00022737"/>
    </source>
</evidence>
<dbReference type="GO" id="GO:0005634">
    <property type="term" value="C:nucleus"/>
    <property type="evidence" value="ECO:0007669"/>
    <property type="project" value="UniProtKB-SubCell"/>
</dbReference>
<evidence type="ECO:0000259" key="11">
    <source>
        <dbReference type="Pfam" id="PF01833"/>
    </source>
</evidence>
<dbReference type="Gene3D" id="2.60.40.10">
    <property type="entry name" value="Immunoglobulins"/>
    <property type="match status" value="1"/>
</dbReference>
<evidence type="ECO:0000313" key="12">
    <source>
        <dbReference type="EMBL" id="EGI65874.1"/>
    </source>
</evidence>
<dbReference type="Gene3D" id="1.20.5.190">
    <property type="match status" value="1"/>
</dbReference>
<keyword evidence="3" id="KW-0677">Repeat</keyword>
<comment type="subunit">
    <text evidence="9">May interact with calmodulin.</text>
</comment>
<dbReference type="STRING" id="103372.F4WIS8"/>
<organism evidence="13">
    <name type="scientific">Acromyrmex echinatior</name>
    <name type="common">Panamanian leafcutter ant</name>
    <name type="synonym">Acromyrmex octospinosus echinatior</name>
    <dbReference type="NCBI Taxonomy" id="103372"/>
    <lineage>
        <taxon>Eukaryota</taxon>
        <taxon>Metazoa</taxon>
        <taxon>Ecdysozoa</taxon>
        <taxon>Arthropoda</taxon>
        <taxon>Hexapoda</taxon>
        <taxon>Insecta</taxon>
        <taxon>Pterygota</taxon>
        <taxon>Neoptera</taxon>
        <taxon>Endopterygota</taxon>
        <taxon>Hymenoptera</taxon>
        <taxon>Apocrita</taxon>
        <taxon>Aculeata</taxon>
        <taxon>Formicoidea</taxon>
        <taxon>Formicidae</taxon>
        <taxon>Myrmicinae</taxon>
        <taxon>Acromyrmex</taxon>
    </lineage>
</organism>
<dbReference type="OrthoDB" id="407555at2759"/>
<feature type="compositionally biased region" description="Low complexity" evidence="10">
    <location>
        <begin position="484"/>
        <end position="510"/>
    </location>
</feature>
<dbReference type="CDD" id="cd23767">
    <property type="entry name" value="IQCD"/>
    <property type="match status" value="1"/>
</dbReference>
<comment type="similarity">
    <text evidence="2">Belongs to the CAMTA family.</text>
</comment>
<dbReference type="Proteomes" id="UP000007755">
    <property type="component" value="Unassembled WGS sequence"/>
</dbReference>
<sequence>MGGSGSEVTDFAETLDLSQEDIQRTLSANMVPPSPSPSPADNSMINPMDFIDSSDDVLVNLDAFDVFGDLPELHDFEAEQTKHEEQRGGPENDVGCHPGTTVHIAEYSPEWSYTEGGVKVLVAGPWTGGSGSQSYSVLFDAEPVEACLVQPGVLRCRCPAHAPGIASLQVACDGFVVSDSVAFEYRRAPTSEPSPEKALLDRLADVEARLQGPGPPSPAAHLEERLVAYCQDAVVRPWRAGAEPLQSGGPTLLHLAAGLGYSRLACALLHWRAENPSSILDAEVDALRQDSAGLTPLAWACAAGHADTARILYRWNAMALRVRDCQNRTATELAAENGHTAIAEELNQLETRRQDERLFLRPASPSPRRPSQDSGLDLALCGSPLLDNMELLQEDESSLGLSEQGMESAPTPQETVGEEDARVLTLAEQIIAALPERIKRAEGDSPSSSSPPPLTAPLSPLEDALMEQMPLDSGELFDSYRDCSGGAASVSDADADASPSSPSSSCLTPDSPSPPPTTADFCEFLQLQLQLDGNGNAHSGQYYSNGCGERKLNGMIGSGAMTAIGAGNGDGNGEADLSRLTLSDREQRELYHAARMIQKAYRNYKGRQRQEEAERHAAVLIQQYYRRHKQYAYHRQATKAALVIQNNYRNYRSRPGSASVRQQAVHQQAAHQAARKIQQFMRQSKIKLQNAKAVANGNGRLPAVISRAAAVPQSSPSSSPGASLVVASPGVT</sequence>
<evidence type="ECO:0000256" key="7">
    <source>
        <dbReference type="ARBA" id="ARBA00023163"/>
    </source>
</evidence>
<evidence type="ECO:0000256" key="10">
    <source>
        <dbReference type="SAM" id="MobiDB-lite"/>
    </source>
</evidence>
<dbReference type="EMBL" id="GL888177">
    <property type="protein sequence ID" value="EGI65874.1"/>
    <property type="molecule type" value="Genomic_DNA"/>
</dbReference>
<feature type="region of interest" description="Disordered" evidence="10">
    <location>
        <begin position="396"/>
        <end position="419"/>
    </location>
</feature>
<evidence type="ECO:0000256" key="1">
    <source>
        <dbReference type="ARBA" id="ARBA00004123"/>
    </source>
</evidence>
<accession>F4WIS8</accession>
<dbReference type="InParanoid" id="F4WIS8"/>
<keyword evidence="13" id="KW-1185">Reference proteome</keyword>
<dbReference type="Pfam" id="PF01833">
    <property type="entry name" value="TIG"/>
    <property type="match status" value="1"/>
</dbReference>
<dbReference type="eggNOG" id="KOG0520">
    <property type="taxonomic scope" value="Eukaryota"/>
</dbReference>
<dbReference type="Pfam" id="PF12796">
    <property type="entry name" value="Ank_2"/>
    <property type="match status" value="1"/>
</dbReference>
<gene>
    <name evidence="12" type="ORF">G5I_05603</name>
</gene>
<evidence type="ECO:0000256" key="5">
    <source>
        <dbReference type="ARBA" id="ARBA00023043"/>
    </source>
</evidence>
<protein>
    <submittedName>
        <fullName evidence="12">Calmodulin-binding transcription activator 1</fullName>
    </submittedName>
</protein>
<dbReference type="FunFam" id="2.60.40.10:FF:000089">
    <property type="entry name" value="calmodulin-binding transcription activator 2 isoform X1"/>
    <property type="match status" value="1"/>
</dbReference>
<evidence type="ECO:0000256" key="4">
    <source>
        <dbReference type="ARBA" id="ARBA00023015"/>
    </source>
</evidence>
<dbReference type="SUPFAM" id="SSF81296">
    <property type="entry name" value="E set domains"/>
    <property type="match status" value="1"/>
</dbReference>
<dbReference type="InterPro" id="IPR002909">
    <property type="entry name" value="IPT_dom"/>
</dbReference>
<keyword evidence="5" id="KW-0040">ANK repeat</keyword>
<feature type="domain" description="IPT/TIG" evidence="11">
    <location>
        <begin position="104"/>
        <end position="185"/>
    </location>
</feature>
<dbReference type="AlphaFoldDB" id="F4WIS8"/>
<feature type="region of interest" description="Disordered" evidence="10">
    <location>
        <begin position="484"/>
        <end position="519"/>
    </location>
</feature>
<name>F4WIS8_ACREC</name>
<keyword evidence="8" id="KW-0539">Nucleus</keyword>
<evidence type="ECO:0000256" key="6">
    <source>
        <dbReference type="ARBA" id="ARBA00023159"/>
    </source>
</evidence>
<evidence type="ECO:0000313" key="13">
    <source>
        <dbReference type="Proteomes" id="UP000007755"/>
    </source>
</evidence>
<feature type="region of interest" description="Disordered" evidence="10">
    <location>
        <begin position="1"/>
        <end position="43"/>
    </location>
</feature>
<dbReference type="SUPFAM" id="SSF48403">
    <property type="entry name" value="Ankyrin repeat"/>
    <property type="match status" value="1"/>
</dbReference>
<keyword evidence="4" id="KW-0805">Transcription regulation</keyword>
<evidence type="ECO:0000256" key="9">
    <source>
        <dbReference type="ARBA" id="ARBA00029480"/>
    </source>
</evidence>
<evidence type="ECO:0000256" key="2">
    <source>
        <dbReference type="ARBA" id="ARBA00008267"/>
    </source>
</evidence>
<dbReference type="GO" id="GO:0006357">
    <property type="term" value="P:regulation of transcription by RNA polymerase II"/>
    <property type="evidence" value="ECO:0007669"/>
    <property type="project" value="TreeGrafter"/>
</dbReference>
<dbReference type="InterPro" id="IPR013783">
    <property type="entry name" value="Ig-like_fold"/>
</dbReference>
<comment type="subcellular location">
    <subcellularLocation>
        <location evidence="1">Nucleus</location>
    </subcellularLocation>
</comment>
<feature type="region of interest" description="Disordered" evidence="10">
    <location>
        <begin position="440"/>
        <end position="459"/>
    </location>
</feature>
<keyword evidence="7" id="KW-0804">Transcription</keyword>